<dbReference type="InterPro" id="IPR012675">
    <property type="entry name" value="Beta-grasp_dom_sf"/>
</dbReference>
<dbReference type="EMBL" id="WMFC01000004">
    <property type="protein sequence ID" value="MYL67012.1"/>
    <property type="molecule type" value="Genomic_DNA"/>
</dbReference>
<feature type="compositionally biased region" description="Acidic residues" evidence="9">
    <location>
        <begin position="85"/>
        <end position="95"/>
    </location>
</feature>
<reference evidence="13 14" key="1">
    <citation type="submission" date="2019-11" db="EMBL/GenBank/DDBJ databases">
        <title>Genome sequences of 17 halophilic strains isolated from different environments.</title>
        <authorList>
            <person name="Furrow R.E."/>
        </authorList>
    </citation>
    <scope>NUCLEOTIDE SEQUENCE [LARGE SCALE GENOMIC DNA]</scope>
    <source>
        <strain evidence="12 13">22502_06_Cabo</strain>
        <strain evidence="11 14">22517_05_Cabo</strain>
    </source>
</reference>
<keyword evidence="4" id="KW-0479">Metal-binding</keyword>
<feature type="region of interest" description="Disordered" evidence="9">
    <location>
        <begin position="55"/>
        <end position="103"/>
    </location>
</feature>
<evidence type="ECO:0000256" key="1">
    <source>
        <dbReference type="ARBA" id="ARBA00007874"/>
    </source>
</evidence>
<organism evidence="11 14">
    <name type="scientific">Halorubrum distributum</name>
    <dbReference type="NCBI Taxonomy" id="29283"/>
    <lineage>
        <taxon>Archaea</taxon>
        <taxon>Methanobacteriati</taxon>
        <taxon>Methanobacteriota</taxon>
        <taxon>Stenosarchaea group</taxon>
        <taxon>Halobacteria</taxon>
        <taxon>Halobacteriales</taxon>
        <taxon>Haloferacaceae</taxon>
        <taxon>Halorubrum</taxon>
        <taxon>Halorubrum distributum group</taxon>
    </lineage>
</organism>
<name>A0A6B1INM0_9EURY</name>
<comment type="similarity">
    <text evidence="1">Belongs to the 2Fe2S plant-type ferredoxin family.</text>
</comment>
<keyword evidence="7" id="KW-0411">Iron-sulfur</keyword>
<gene>
    <name evidence="12" type="ORF">GLW30_04640</name>
    <name evidence="11" type="ORF">GLW36_08425</name>
</gene>
<dbReference type="GO" id="GO:0051537">
    <property type="term" value="F:2 iron, 2 sulfur cluster binding"/>
    <property type="evidence" value="ECO:0007669"/>
    <property type="project" value="UniProtKB-KW"/>
</dbReference>
<dbReference type="GO" id="GO:0046872">
    <property type="term" value="F:metal ion binding"/>
    <property type="evidence" value="ECO:0007669"/>
    <property type="project" value="UniProtKB-KW"/>
</dbReference>
<dbReference type="EMBL" id="WMEO01000011">
    <property type="protein sequence ID" value="MYL16674.1"/>
    <property type="molecule type" value="Genomic_DNA"/>
</dbReference>
<evidence type="ECO:0000256" key="6">
    <source>
        <dbReference type="ARBA" id="ARBA00023004"/>
    </source>
</evidence>
<dbReference type="PANTHER" id="PTHR43112:SF3">
    <property type="entry name" value="FERREDOXIN-2, CHLOROPLASTIC"/>
    <property type="match status" value="1"/>
</dbReference>
<evidence type="ECO:0000256" key="9">
    <source>
        <dbReference type="SAM" id="MobiDB-lite"/>
    </source>
</evidence>
<accession>A0A6B1INM0</accession>
<evidence type="ECO:0000256" key="2">
    <source>
        <dbReference type="ARBA" id="ARBA00022448"/>
    </source>
</evidence>
<feature type="domain" description="2Fe-2S ferredoxin-type" evidence="10">
    <location>
        <begin position="112"/>
        <end position="204"/>
    </location>
</feature>
<evidence type="ECO:0000256" key="8">
    <source>
        <dbReference type="ARBA" id="ARBA00034078"/>
    </source>
</evidence>
<evidence type="ECO:0000256" key="7">
    <source>
        <dbReference type="ARBA" id="ARBA00023014"/>
    </source>
</evidence>
<dbReference type="Proteomes" id="UP000460194">
    <property type="component" value="Unassembled WGS sequence"/>
</dbReference>
<dbReference type="CDD" id="cd00207">
    <property type="entry name" value="fer2"/>
    <property type="match status" value="1"/>
</dbReference>
<dbReference type="RefSeq" id="WP_004599176.1">
    <property type="nucleotide sequence ID" value="NZ_JAWMCG010000004.1"/>
</dbReference>
<dbReference type="Pfam" id="PF00111">
    <property type="entry name" value="Fer2"/>
    <property type="match status" value="1"/>
</dbReference>
<comment type="caution">
    <text evidence="11">The sequence shown here is derived from an EMBL/GenBank/DDBJ whole genome shotgun (WGS) entry which is preliminary data.</text>
</comment>
<dbReference type="PROSITE" id="PS51085">
    <property type="entry name" value="2FE2S_FER_2"/>
    <property type="match status" value="1"/>
</dbReference>
<keyword evidence="2" id="KW-0813">Transport</keyword>
<evidence type="ECO:0000313" key="14">
    <source>
        <dbReference type="Proteomes" id="UP000460194"/>
    </source>
</evidence>
<evidence type="ECO:0000313" key="11">
    <source>
        <dbReference type="EMBL" id="MYL16674.1"/>
    </source>
</evidence>
<dbReference type="InterPro" id="IPR001041">
    <property type="entry name" value="2Fe-2S_ferredoxin-type"/>
</dbReference>
<evidence type="ECO:0000256" key="5">
    <source>
        <dbReference type="ARBA" id="ARBA00022982"/>
    </source>
</evidence>
<evidence type="ECO:0000256" key="3">
    <source>
        <dbReference type="ARBA" id="ARBA00022714"/>
    </source>
</evidence>
<dbReference type="InterPro" id="IPR036010">
    <property type="entry name" value="2Fe-2S_ferredoxin-like_sf"/>
</dbReference>
<evidence type="ECO:0000259" key="10">
    <source>
        <dbReference type="PROSITE" id="PS51085"/>
    </source>
</evidence>
<comment type="cofactor">
    <cofactor evidence="8">
        <name>[2Fe-2S] cluster</name>
        <dbReference type="ChEBI" id="CHEBI:190135"/>
    </cofactor>
</comment>
<dbReference type="Gene3D" id="3.10.20.30">
    <property type="match status" value="1"/>
</dbReference>
<protein>
    <submittedName>
        <fullName evidence="11">2Fe-2S iron-sulfur cluster binding domain-containing protein</fullName>
    </submittedName>
</protein>
<evidence type="ECO:0000313" key="13">
    <source>
        <dbReference type="Proteomes" id="UP000452321"/>
    </source>
</evidence>
<keyword evidence="6" id="KW-0408">Iron</keyword>
<sequence length="204" mass="21310">MLNPLAIVLAAIVNPPAIVLAAVATLLMVLVTSVRGTGWEPTTDISDEVLERRASAVPETEFPEPGNRAVGGGGGGGGAIPAGGDGEEGELEEGDAGGSGPGAIPEDEVEYFEVEFVKQGETVELSNDEPILEQGEDEGWDLPYACRQGQCVSCAGRIADGPSEDFVEHDNQQMLEEAEIDDGYTLTCVAYPRDSFSIETGEAP</sequence>
<feature type="compositionally biased region" description="Gly residues" evidence="9">
    <location>
        <begin position="69"/>
        <end position="84"/>
    </location>
</feature>
<evidence type="ECO:0000256" key="4">
    <source>
        <dbReference type="ARBA" id="ARBA00022723"/>
    </source>
</evidence>
<keyword evidence="3" id="KW-0001">2Fe-2S</keyword>
<dbReference type="Proteomes" id="UP000452321">
    <property type="component" value="Unassembled WGS sequence"/>
</dbReference>
<evidence type="ECO:0000313" key="12">
    <source>
        <dbReference type="EMBL" id="MYL67012.1"/>
    </source>
</evidence>
<dbReference type="AlphaFoldDB" id="A0A6B1INM0"/>
<dbReference type="SUPFAM" id="SSF54292">
    <property type="entry name" value="2Fe-2S ferredoxin-like"/>
    <property type="match status" value="1"/>
</dbReference>
<keyword evidence="5" id="KW-0249">Electron transport</keyword>
<proteinExistence type="inferred from homology"/>
<dbReference type="PANTHER" id="PTHR43112">
    <property type="entry name" value="FERREDOXIN"/>
    <property type="match status" value="1"/>
</dbReference>